<reference evidence="2" key="1">
    <citation type="submission" date="2016-11" db="EMBL/GenBank/DDBJ databases">
        <authorList>
            <person name="Varghese N."/>
            <person name="Submissions S."/>
        </authorList>
    </citation>
    <scope>NUCLEOTIDE SEQUENCE [LARGE SCALE GENOMIC DNA]</scope>
    <source>
        <strain evidence="2">DSM 17957</strain>
    </source>
</reference>
<dbReference type="Gene3D" id="4.10.280.10">
    <property type="entry name" value="Helix-loop-helix DNA-binding domain"/>
    <property type="match status" value="1"/>
</dbReference>
<dbReference type="InterPro" id="IPR037208">
    <property type="entry name" value="Spo0E-like_sf"/>
</dbReference>
<name>A0A1M6CJW9_9FIRM</name>
<gene>
    <name evidence="1" type="ORF">SAMN02745975_00236</name>
</gene>
<accession>A0A1M6CJW9</accession>
<dbReference type="EMBL" id="FQZV01000004">
    <property type="protein sequence ID" value="SHI61223.1"/>
    <property type="molecule type" value="Genomic_DNA"/>
</dbReference>
<keyword evidence="2" id="KW-1185">Reference proteome</keyword>
<dbReference type="GO" id="GO:0043937">
    <property type="term" value="P:regulation of sporulation"/>
    <property type="evidence" value="ECO:0007669"/>
    <property type="project" value="InterPro"/>
</dbReference>
<dbReference type="InterPro" id="IPR036638">
    <property type="entry name" value="HLH_DNA-bd_sf"/>
</dbReference>
<dbReference type="SUPFAM" id="SSF140500">
    <property type="entry name" value="BAS1536-like"/>
    <property type="match status" value="1"/>
</dbReference>
<dbReference type="GO" id="GO:0046983">
    <property type="term" value="F:protein dimerization activity"/>
    <property type="evidence" value="ECO:0007669"/>
    <property type="project" value="InterPro"/>
</dbReference>
<dbReference type="RefSeq" id="WP_190014029.1">
    <property type="nucleotide sequence ID" value="NZ_FQZV01000004.1"/>
</dbReference>
<dbReference type="STRING" id="1121919.SAMN02745975_00236"/>
<dbReference type="AlphaFoldDB" id="A0A1M6CJW9"/>
<evidence type="ECO:0000313" key="2">
    <source>
        <dbReference type="Proteomes" id="UP000184536"/>
    </source>
</evidence>
<proteinExistence type="predicted"/>
<sequence>MTDTAVLYEKIERLRKKLYRLIEENSHKVNDGTIMEVSQELDQLILIYQKENYL</sequence>
<dbReference type="InterPro" id="IPR018540">
    <property type="entry name" value="Spo0E-like"/>
</dbReference>
<protein>
    <submittedName>
        <fullName evidence="1">Spo0E like sporulation regulatory protein</fullName>
    </submittedName>
</protein>
<evidence type="ECO:0000313" key="1">
    <source>
        <dbReference type="EMBL" id="SHI61223.1"/>
    </source>
</evidence>
<organism evidence="1 2">
    <name type="scientific">Geosporobacter subterraneus DSM 17957</name>
    <dbReference type="NCBI Taxonomy" id="1121919"/>
    <lineage>
        <taxon>Bacteria</taxon>
        <taxon>Bacillati</taxon>
        <taxon>Bacillota</taxon>
        <taxon>Clostridia</taxon>
        <taxon>Peptostreptococcales</taxon>
        <taxon>Thermotaleaceae</taxon>
        <taxon>Geosporobacter</taxon>
    </lineage>
</organism>
<dbReference type="Proteomes" id="UP000184536">
    <property type="component" value="Unassembled WGS sequence"/>
</dbReference>
<dbReference type="Pfam" id="PF09388">
    <property type="entry name" value="SpoOE-like"/>
    <property type="match status" value="1"/>
</dbReference>